<feature type="compositionally biased region" description="Low complexity" evidence="1">
    <location>
        <begin position="148"/>
        <end position="173"/>
    </location>
</feature>
<feature type="compositionally biased region" description="Polar residues" evidence="1">
    <location>
        <begin position="303"/>
        <end position="312"/>
    </location>
</feature>
<dbReference type="eggNOG" id="ENOG502QV8B">
    <property type="taxonomic scope" value="Eukaryota"/>
</dbReference>
<dbReference type="EnsemblPlants" id="OPUNC02G19090.1">
    <property type="protein sequence ID" value="OPUNC02G19090.1"/>
    <property type="gene ID" value="OPUNC02G19090"/>
</dbReference>
<keyword evidence="3" id="KW-1185">Reference proteome</keyword>
<feature type="compositionally biased region" description="Polar residues" evidence="1">
    <location>
        <begin position="134"/>
        <end position="147"/>
    </location>
</feature>
<feature type="region of interest" description="Disordered" evidence="1">
    <location>
        <begin position="303"/>
        <end position="323"/>
    </location>
</feature>
<accession>A0A0E0K1D0</accession>
<feature type="region of interest" description="Disordered" evidence="1">
    <location>
        <begin position="485"/>
        <end position="513"/>
    </location>
</feature>
<dbReference type="AlphaFoldDB" id="A0A0E0K1D0"/>
<organism evidence="2">
    <name type="scientific">Oryza punctata</name>
    <name type="common">Red rice</name>
    <dbReference type="NCBI Taxonomy" id="4537"/>
    <lineage>
        <taxon>Eukaryota</taxon>
        <taxon>Viridiplantae</taxon>
        <taxon>Streptophyta</taxon>
        <taxon>Embryophyta</taxon>
        <taxon>Tracheophyta</taxon>
        <taxon>Spermatophyta</taxon>
        <taxon>Magnoliopsida</taxon>
        <taxon>Liliopsida</taxon>
        <taxon>Poales</taxon>
        <taxon>Poaceae</taxon>
        <taxon>BOP clade</taxon>
        <taxon>Oryzoideae</taxon>
        <taxon>Oryzeae</taxon>
        <taxon>Oryzinae</taxon>
        <taxon>Oryza</taxon>
    </lineage>
</organism>
<protein>
    <submittedName>
        <fullName evidence="2">Uncharacterized protein</fullName>
    </submittedName>
</protein>
<dbReference type="Proteomes" id="UP000026962">
    <property type="component" value="Chromosome 2"/>
</dbReference>
<dbReference type="Gramene" id="OPUNC02G19090.1">
    <property type="protein sequence ID" value="OPUNC02G19090.1"/>
    <property type="gene ID" value="OPUNC02G19090"/>
</dbReference>
<feature type="compositionally biased region" description="Basic and acidic residues" evidence="1">
    <location>
        <begin position="88"/>
        <end position="112"/>
    </location>
</feature>
<reference evidence="2" key="1">
    <citation type="submission" date="2015-04" db="UniProtKB">
        <authorList>
            <consortium name="EnsemblPlants"/>
        </authorList>
    </citation>
    <scope>IDENTIFICATION</scope>
</reference>
<feature type="region of interest" description="Disordered" evidence="1">
    <location>
        <begin position="541"/>
        <end position="590"/>
    </location>
</feature>
<dbReference type="PANTHER" id="PTHR34112:SF16">
    <property type="entry name" value="OS02G0566700 PROTEIN"/>
    <property type="match status" value="1"/>
</dbReference>
<evidence type="ECO:0000313" key="2">
    <source>
        <dbReference type="EnsemblPlants" id="OPUNC02G19090.1"/>
    </source>
</evidence>
<feature type="region of interest" description="Disordered" evidence="1">
    <location>
        <begin position="24"/>
        <end position="188"/>
    </location>
</feature>
<name>A0A0E0K1D0_ORYPU</name>
<reference evidence="2" key="2">
    <citation type="submission" date="2018-05" db="EMBL/GenBank/DDBJ databases">
        <title>OpunRS2 (Oryza punctata Reference Sequence Version 2).</title>
        <authorList>
            <person name="Zhang J."/>
            <person name="Kudrna D."/>
            <person name="Lee S."/>
            <person name="Talag J."/>
            <person name="Welchert J."/>
            <person name="Wing R.A."/>
        </authorList>
    </citation>
    <scope>NUCLEOTIDE SEQUENCE [LARGE SCALE GENOMIC DNA]</scope>
</reference>
<feature type="compositionally biased region" description="Basic and acidic residues" evidence="1">
    <location>
        <begin position="485"/>
        <end position="500"/>
    </location>
</feature>
<evidence type="ECO:0000313" key="3">
    <source>
        <dbReference type="Proteomes" id="UP000026962"/>
    </source>
</evidence>
<feature type="compositionally biased region" description="Low complexity" evidence="1">
    <location>
        <begin position="58"/>
        <end position="70"/>
    </location>
</feature>
<dbReference type="STRING" id="4537.A0A0E0K1D0"/>
<dbReference type="PANTHER" id="PTHR34112">
    <property type="entry name" value="C-JUN-AMINO-TERMINAL KINASE-INTERACTING PROTEIN"/>
    <property type="match status" value="1"/>
</dbReference>
<dbReference type="OMA" id="LKPQWLM"/>
<dbReference type="HOGENOM" id="CLU_442405_0_0_1"/>
<sequence length="668" mass="72233">MEQDLPALKPQWLMQGQVTTTGAANLWTVASPRPGPDNQGRGGSSRNNSYGHNCDQNSRTSSSRVSSSNGPRRHDRDGKSRGYASFGKTREREREKEFDSRDRESRSAERDGFGSFSTCRPERDRLNRSRSRTDSWNNKGVVSPNNCNTSNTSRNTGNNIGTGGSIRNNTGNNIGTGTGNSTGGSFEREFPQLNVDEKNGRQDINRVSSPASPIQRIPPIADRWNSVLAVEPKKNLVASSVLRSAPSKQPEAAPNSGTSLSMAETVMQVPLSVEPQLSMEAQKMEEITLRQNTLRPMTSPAIKSSVANSSKTKGVRNGDPSGPIKVHQSLIPSANGSARAPVKTDLSKLSQPGNLKILTREQNCTIHTAKDCPDNPMSPPAPVALVEPLKKPCVSQKLKIATHDLPLSIMQGAYVDKKLNARDKHRFFESLRIKSSNGSSSTAESGCPSPSNVADVKQDSCLNVGKDISLYHSGTKCMGNGKCSCEEAHSSDGSQRHLSDNEENNPSLDHTDGVSQNLLVESRSDSSFEPSDRGDEFRAFLSNNTEGSSSSAPADSDDGYKRSQSGSDEASSSSETTEPGDEEHPAEDSLPADFVAFMISLGWEKDKKVEPLGLEEIAVTVRANEELEQKLLSMEDNANIKIVLLYIYSGRGLDKELPMPNAGAKNNA</sequence>
<evidence type="ECO:0000256" key="1">
    <source>
        <dbReference type="SAM" id="MobiDB-lite"/>
    </source>
</evidence>
<feature type="compositionally biased region" description="Low complexity" evidence="1">
    <location>
        <begin position="563"/>
        <end position="574"/>
    </location>
</feature>
<feature type="compositionally biased region" description="Polar residues" evidence="1">
    <location>
        <begin position="504"/>
        <end position="513"/>
    </location>
</feature>
<feature type="compositionally biased region" description="Basic and acidic residues" evidence="1">
    <location>
        <begin position="120"/>
        <end position="133"/>
    </location>
</feature>
<proteinExistence type="predicted"/>